<evidence type="ECO:0000313" key="1">
    <source>
        <dbReference type="EMBL" id="MWA06665.1"/>
    </source>
</evidence>
<gene>
    <name evidence="1" type="ORF">F8568_041230</name>
</gene>
<dbReference type="EMBL" id="WBMS02000055">
    <property type="protein sequence ID" value="MWA06665.1"/>
    <property type="molecule type" value="Genomic_DNA"/>
</dbReference>
<reference evidence="1" key="1">
    <citation type="submission" date="2019-12" db="EMBL/GenBank/DDBJ databases">
        <title>Actinomadura physcomitrii sp. nov., a novel actinomycete isolated from moss [Physcomitrium sphaericum (Ludw) Fuernr].</title>
        <authorList>
            <person name="Zhuang X."/>
        </authorList>
    </citation>
    <scope>NUCLEOTIDE SEQUENCE [LARGE SCALE GENOMIC DNA]</scope>
    <source>
        <strain evidence="1">LD22</strain>
    </source>
</reference>
<accession>A0A6I4MPM5</accession>
<organism evidence="1 2">
    <name type="scientific">Actinomadura physcomitrii</name>
    <dbReference type="NCBI Taxonomy" id="2650748"/>
    <lineage>
        <taxon>Bacteria</taxon>
        <taxon>Bacillati</taxon>
        <taxon>Actinomycetota</taxon>
        <taxon>Actinomycetes</taxon>
        <taxon>Streptosporangiales</taxon>
        <taxon>Thermomonosporaceae</taxon>
        <taxon>Actinomadura</taxon>
    </lineage>
</organism>
<protein>
    <submittedName>
        <fullName evidence="1">Uncharacterized protein</fullName>
    </submittedName>
</protein>
<name>A0A6I4MPM5_9ACTN</name>
<dbReference type="Proteomes" id="UP000462055">
    <property type="component" value="Unassembled WGS sequence"/>
</dbReference>
<keyword evidence="2" id="KW-1185">Reference proteome</keyword>
<dbReference type="AlphaFoldDB" id="A0A6I4MPM5"/>
<sequence length="51" mass="5094">MPVTGGTAELLRAGGVAASVRAGRLRCAFHLSTTDADADKAAGLLAGRIAR</sequence>
<comment type="caution">
    <text evidence="1">The sequence shown here is derived from an EMBL/GenBank/DDBJ whole genome shotgun (WGS) entry which is preliminary data.</text>
</comment>
<evidence type="ECO:0000313" key="2">
    <source>
        <dbReference type="Proteomes" id="UP000462055"/>
    </source>
</evidence>
<dbReference type="RefSeq" id="WP_160573942.1">
    <property type="nucleotide sequence ID" value="NZ_WBMS02000055.1"/>
</dbReference>
<proteinExistence type="predicted"/>